<dbReference type="InterPro" id="IPR045121">
    <property type="entry name" value="CoAse"/>
</dbReference>
<dbReference type="SUPFAM" id="SSF55811">
    <property type="entry name" value="Nudix"/>
    <property type="match status" value="1"/>
</dbReference>
<evidence type="ECO:0000256" key="5">
    <source>
        <dbReference type="ARBA" id="ARBA00022842"/>
    </source>
</evidence>
<dbReference type="Pfam" id="PF00293">
    <property type="entry name" value="NUDIX"/>
    <property type="match status" value="1"/>
</dbReference>
<dbReference type="KEGG" id="soe:110785813"/>
<dbReference type="Gene3D" id="3.90.79.10">
    <property type="entry name" value="Nucleoside Triphosphate Pyrophosphohydrolase"/>
    <property type="match status" value="1"/>
</dbReference>
<evidence type="ECO:0000256" key="6">
    <source>
        <dbReference type="ARBA" id="ARBA00023211"/>
    </source>
</evidence>
<evidence type="ECO:0000256" key="3">
    <source>
        <dbReference type="ARBA" id="ARBA00022723"/>
    </source>
</evidence>
<comment type="cofactor">
    <cofactor evidence="1">
        <name>Mn(2+)</name>
        <dbReference type="ChEBI" id="CHEBI:29035"/>
    </cofactor>
</comment>
<dbReference type="PANTHER" id="PTHR12992:SF41">
    <property type="entry name" value="NUDIX HYDROLASE 11"/>
    <property type="match status" value="1"/>
</dbReference>
<name>A0A9R0IB85_SPIOL</name>
<comment type="cofactor">
    <cofactor evidence="2">
        <name>Mg(2+)</name>
        <dbReference type="ChEBI" id="CHEBI:18420"/>
    </cofactor>
</comment>
<dbReference type="CDD" id="cd03426">
    <property type="entry name" value="NUDIX_CoAse_Nudt7"/>
    <property type="match status" value="1"/>
</dbReference>
<reference evidence="9" key="2">
    <citation type="submission" date="2025-08" db="UniProtKB">
        <authorList>
            <consortium name="RefSeq"/>
        </authorList>
    </citation>
    <scope>IDENTIFICATION</scope>
    <source>
        <tissue evidence="9">Leaf</tissue>
    </source>
</reference>
<evidence type="ECO:0000313" key="9">
    <source>
        <dbReference type="RefSeq" id="XP_021846016.1"/>
    </source>
</evidence>
<evidence type="ECO:0000313" key="8">
    <source>
        <dbReference type="Proteomes" id="UP000813463"/>
    </source>
</evidence>
<feature type="domain" description="Nudix hydrolase" evidence="7">
    <location>
        <begin position="49"/>
        <end position="205"/>
    </location>
</feature>
<dbReference type="GeneID" id="110785813"/>
<dbReference type="AlphaFoldDB" id="A0A9R0IB85"/>
<dbReference type="FunFam" id="3.90.79.10:FF:000036">
    <property type="entry name" value="Nudix hydrolase 11"/>
    <property type="match status" value="1"/>
</dbReference>
<keyword evidence="5" id="KW-0460">Magnesium</keyword>
<evidence type="ECO:0000256" key="2">
    <source>
        <dbReference type="ARBA" id="ARBA00001946"/>
    </source>
</evidence>
<keyword evidence="3" id="KW-0479">Metal-binding</keyword>
<reference evidence="8" key="1">
    <citation type="journal article" date="2021" name="Nat. Commun.">
        <title>Genomic analyses provide insights into spinach domestication and the genetic basis of agronomic traits.</title>
        <authorList>
            <person name="Cai X."/>
            <person name="Sun X."/>
            <person name="Xu C."/>
            <person name="Sun H."/>
            <person name="Wang X."/>
            <person name="Ge C."/>
            <person name="Zhang Z."/>
            <person name="Wang Q."/>
            <person name="Fei Z."/>
            <person name="Jiao C."/>
            <person name="Wang Q."/>
        </authorList>
    </citation>
    <scope>NUCLEOTIDE SEQUENCE [LARGE SCALE GENOMIC DNA]</scope>
    <source>
        <strain evidence="8">cv. Varoflay</strain>
    </source>
</reference>
<dbReference type="GO" id="GO:0046872">
    <property type="term" value="F:metal ion binding"/>
    <property type="evidence" value="ECO:0007669"/>
    <property type="project" value="UniProtKB-KW"/>
</dbReference>
<dbReference type="InterPro" id="IPR000086">
    <property type="entry name" value="NUDIX_hydrolase_dom"/>
</dbReference>
<evidence type="ECO:0000256" key="1">
    <source>
        <dbReference type="ARBA" id="ARBA00001936"/>
    </source>
</evidence>
<gene>
    <name evidence="9" type="primary">LOC110785813</name>
</gene>
<keyword evidence="4 9" id="KW-0378">Hydrolase</keyword>
<dbReference type="GO" id="GO:0015937">
    <property type="term" value="P:coenzyme A biosynthetic process"/>
    <property type="evidence" value="ECO:0007669"/>
    <property type="project" value="UniProtKB-ARBA"/>
</dbReference>
<dbReference type="Proteomes" id="UP000813463">
    <property type="component" value="Chromosome 6"/>
</dbReference>
<organism evidence="8 9">
    <name type="scientific">Spinacia oleracea</name>
    <name type="common">Spinach</name>
    <dbReference type="NCBI Taxonomy" id="3562"/>
    <lineage>
        <taxon>Eukaryota</taxon>
        <taxon>Viridiplantae</taxon>
        <taxon>Streptophyta</taxon>
        <taxon>Embryophyta</taxon>
        <taxon>Tracheophyta</taxon>
        <taxon>Spermatophyta</taxon>
        <taxon>Magnoliopsida</taxon>
        <taxon>eudicotyledons</taxon>
        <taxon>Gunneridae</taxon>
        <taxon>Pentapetalae</taxon>
        <taxon>Caryophyllales</taxon>
        <taxon>Chenopodiaceae</taxon>
        <taxon>Chenopodioideae</taxon>
        <taxon>Anserineae</taxon>
        <taxon>Spinacia</taxon>
    </lineage>
</organism>
<evidence type="ECO:0000259" key="7">
    <source>
        <dbReference type="PROSITE" id="PS51462"/>
    </source>
</evidence>
<proteinExistence type="predicted"/>
<protein>
    <submittedName>
        <fullName evidence="9">Nudix hydrolase 11</fullName>
    </submittedName>
</protein>
<dbReference type="PANTHER" id="PTHR12992">
    <property type="entry name" value="NUDIX HYDROLASE"/>
    <property type="match status" value="1"/>
</dbReference>
<sequence>MDAKNEDNRSKKLSDLAQRLRLCQPYLSVNDFAATNVGSYDRPPRAQTDRRAAVLICIFEGDNCELRVILTQRSSTLSSHSGEVALPGGKMEEGDRDEVATALREANEEIGLDPSLVDVVSILKPFSMKNGMVVVPVIGLLFDKIAFHPTLNKAEVEVVFDAPLEMFLKDENRREVEREWMGEKYLLHYFDYEAEGRKFVIFALTAGILIETASMVYQQSPAFVEMKPNFWIKPANKC</sequence>
<accession>A0A9R0IB85</accession>
<dbReference type="GO" id="GO:0015938">
    <property type="term" value="P:coenzyme A catabolic process"/>
    <property type="evidence" value="ECO:0000318"/>
    <property type="project" value="GO_Central"/>
</dbReference>
<dbReference type="GO" id="GO:0005737">
    <property type="term" value="C:cytoplasm"/>
    <property type="evidence" value="ECO:0007669"/>
    <property type="project" value="UniProtKB-ARBA"/>
</dbReference>
<dbReference type="InterPro" id="IPR015797">
    <property type="entry name" value="NUDIX_hydrolase-like_dom_sf"/>
</dbReference>
<evidence type="ECO:0000256" key="4">
    <source>
        <dbReference type="ARBA" id="ARBA00022801"/>
    </source>
</evidence>
<dbReference type="GO" id="GO:0006637">
    <property type="term" value="P:acyl-CoA metabolic process"/>
    <property type="evidence" value="ECO:0007669"/>
    <property type="project" value="UniProtKB-ARBA"/>
</dbReference>
<keyword evidence="8" id="KW-1185">Reference proteome</keyword>
<keyword evidence="6" id="KW-0464">Manganese</keyword>
<dbReference type="PROSITE" id="PS51462">
    <property type="entry name" value="NUDIX"/>
    <property type="match status" value="1"/>
</dbReference>
<dbReference type="GO" id="GO:0010945">
    <property type="term" value="F:coenzyme A diphosphatase activity"/>
    <property type="evidence" value="ECO:0007669"/>
    <property type="project" value="InterPro"/>
</dbReference>
<dbReference type="GO" id="GO:0008893">
    <property type="term" value="F:guanosine-3',5'-bis(diphosphate) 3'-diphosphatase activity"/>
    <property type="evidence" value="ECO:0007669"/>
    <property type="project" value="UniProtKB-ARBA"/>
</dbReference>
<dbReference type="RefSeq" id="XP_021846016.1">
    <property type="nucleotide sequence ID" value="XM_021990324.2"/>
</dbReference>
<dbReference type="OrthoDB" id="206213at2759"/>